<feature type="signal peptide" evidence="1">
    <location>
        <begin position="1"/>
        <end position="24"/>
    </location>
</feature>
<gene>
    <name evidence="2" type="ORF">IAC58_04895</name>
</gene>
<reference evidence="2" key="1">
    <citation type="submission" date="2020-10" db="EMBL/GenBank/DDBJ databases">
        <authorList>
            <person name="Gilroy R."/>
        </authorList>
    </citation>
    <scope>NUCLEOTIDE SEQUENCE</scope>
    <source>
        <strain evidence="2">11159</strain>
    </source>
</reference>
<sequence length="357" mass="39336">MIYKKTIILALSVMPILAITGCRNNDTLPTEHSVTFTDGENYSISGINSCETFESGELVSFSVTSDSVFNTIESVSYNGEVITSNGDNYSFAMSDEDVTIEVRTSEVGKYDEPSDNLSWDKNVLSEISVAEDSSSWNAVQDLVLDFGKASGVYLGNAKATIETSNEKVIPKSALTYETNTNEGSGRQTGGVLKVDLKQIKKGECLVYINLDSINSRLGTLIKKFTVVDYGKVSVDTIKANLKFSFDSDIDKDKVLMKISDTEYIYGNGIDLPDLMTIHLSDLENDEYIFNKYIFDHSYRVSFGYFDDEGNYDSSITIVAKENTSGGSSITGYLNQYIDGILTVRDSGGTVEFDLSRE</sequence>
<dbReference type="Proteomes" id="UP000823613">
    <property type="component" value="Unassembled WGS sequence"/>
</dbReference>
<comment type="caution">
    <text evidence="2">The sequence shown here is derived from an EMBL/GenBank/DDBJ whole genome shotgun (WGS) entry which is preliminary data.</text>
</comment>
<accession>A0A9D9DHY7</accession>
<evidence type="ECO:0000313" key="2">
    <source>
        <dbReference type="EMBL" id="MBO8427863.1"/>
    </source>
</evidence>
<organism evidence="2 3">
    <name type="scientific">Candidatus Onthovivens merdipullorum</name>
    <dbReference type="NCBI Taxonomy" id="2840889"/>
    <lineage>
        <taxon>Bacteria</taxon>
        <taxon>Bacillati</taxon>
        <taxon>Bacillota</taxon>
        <taxon>Bacilli</taxon>
        <taxon>Bacillales</taxon>
        <taxon>Candidatus Onthovivens</taxon>
    </lineage>
</organism>
<protein>
    <recommendedName>
        <fullName evidence="4">Lipoprotein</fullName>
    </recommendedName>
</protein>
<reference evidence="2" key="2">
    <citation type="journal article" date="2021" name="PeerJ">
        <title>Extensive microbial diversity within the chicken gut microbiome revealed by metagenomics and culture.</title>
        <authorList>
            <person name="Gilroy R."/>
            <person name="Ravi A."/>
            <person name="Getino M."/>
            <person name="Pursley I."/>
            <person name="Horton D.L."/>
            <person name="Alikhan N.F."/>
            <person name="Baker D."/>
            <person name="Gharbi K."/>
            <person name="Hall N."/>
            <person name="Watson M."/>
            <person name="Adriaenssens E.M."/>
            <person name="Foster-Nyarko E."/>
            <person name="Jarju S."/>
            <person name="Secka A."/>
            <person name="Antonio M."/>
            <person name="Oren A."/>
            <person name="Chaudhuri R.R."/>
            <person name="La Ragione R."/>
            <person name="Hildebrand F."/>
            <person name="Pallen M.J."/>
        </authorList>
    </citation>
    <scope>NUCLEOTIDE SEQUENCE</scope>
    <source>
        <strain evidence="2">11159</strain>
    </source>
</reference>
<name>A0A9D9DHY7_9BACL</name>
<feature type="chain" id="PRO_5039204657" description="Lipoprotein" evidence="1">
    <location>
        <begin position="25"/>
        <end position="357"/>
    </location>
</feature>
<dbReference type="EMBL" id="JADIMY010000096">
    <property type="protein sequence ID" value="MBO8427863.1"/>
    <property type="molecule type" value="Genomic_DNA"/>
</dbReference>
<evidence type="ECO:0000313" key="3">
    <source>
        <dbReference type="Proteomes" id="UP000823613"/>
    </source>
</evidence>
<dbReference type="PROSITE" id="PS51257">
    <property type="entry name" value="PROKAR_LIPOPROTEIN"/>
    <property type="match status" value="1"/>
</dbReference>
<evidence type="ECO:0008006" key="4">
    <source>
        <dbReference type="Google" id="ProtNLM"/>
    </source>
</evidence>
<proteinExistence type="predicted"/>
<dbReference type="AlphaFoldDB" id="A0A9D9DHY7"/>
<evidence type="ECO:0000256" key="1">
    <source>
        <dbReference type="SAM" id="SignalP"/>
    </source>
</evidence>
<keyword evidence="1" id="KW-0732">Signal</keyword>